<feature type="compositionally biased region" description="Low complexity" evidence="1">
    <location>
        <begin position="1404"/>
        <end position="1426"/>
    </location>
</feature>
<feature type="compositionally biased region" description="Polar residues" evidence="1">
    <location>
        <begin position="130"/>
        <end position="159"/>
    </location>
</feature>
<keyword evidence="3" id="KW-1185">Reference proteome</keyword>
<feature type="domain" description="MATH" evidence="2">
    <location>
        <begin position="196"/>
        <end position="325"/>
    </location>
</feature>
<dbReference type="GO" id="GO:0006406">
    <property type="term" value="P:mRNA export from nucleus"/>
    <property type="evidence" value="ECO:0007669"/>
    <property type="project" value="TreeGrafter"/>
</dbReference>
<feature type="region of interest" description="Disordered" evidence="1">
    <location>
        <begin position="452"/>
        <end position="577"/>
    </location>
</feature>
<organism evidence="3 4">
    <name type="scientific">Caenorhabditis tropicalis</name>
    <dbReference type="NCBI Taxonomy" id="1561998"/>
    <lineage>
        <taxon>Eukaryota</taxon>
        <taxon>Metazoa</taxon>
        <taxon>Ecdysozoa</taxon>
        <taxon>Nematoda</taxon>
        <taxon>Chromadorea</taxon>
        <taxon>Rhabditida</taxon>
        <taxon>Rhabditina</taxon>
        <taxon>Rhabditomorpha</taxon>
        <taxon>Rhabditoidea</taxon>
        <taxon>Rhabditidae</taxon>
        <taxon>Peloderinae</taxon>
        <taxon>Caenorhabditis</taxon>
    </lineage>
</organism>
<dbReference type="PANTHER" id="PTHR18898">
    <property type="entry name" value="NUCLEOPROTEIN TPR-RELATED"/>
    <property type="match status" value="1"/>
</dbReference>
<dbReference type="Proteomes" id="UP000095282">
    <property type="component" value="Unplaced"/>
</dbReference>
<feature type="compositionally biased region" description="Basic and acidic residues" evidence="1">
    <location>
        <begin position="1053"/>
        <end position="1074"/>
    </location>
</feature>
<feature type="region of interest" description="Disordered" evidence="1">
    <location>
        <begin position="1460"/>
        <end position="1503"/>
    </location>
</feature>
<feature type="compositionally biased region" description="Low complexity" evidence="1">
    <location>
        <begin position="1385"/>
        <end position="1397"/>
    </location>
</feature>
<dbReference type="CDD" id="cd03772">
    <property type="entry name" value="MATH_HAUSP"/>
    <property type="match status" value="1"/>
</dbReference>
<dbReference type="eggNOG" id="KOG1863">
    <property type="taxonomic scope" value="Eukaryota"/>
</dbReference>
<protein>
    <submittedName>
        <fullName evidence="4">MATH domain-containing protein</fullName>
    </submittedName>
</protein>
<proteinExistence type="predicted"/>
<feature type="region of interest" description="Disordered" evidence="1">
    <location>
        <begin position="27"/>
        <end position="96"/>
    </location>
</feature>
<feature type="compositionally biased region" description="Acidic residues" evidence="1">
    <location>
        <begin position="502"/>
        <end position="514"/>
    </location>
</feature>
<dbReference type="GO" id="GO:0017056">
    <property type="term" value="F:structural constituent of nuclear pore"/>
    <property type="evidence" value="ECO:0007669"/>
    <property type="project" value="TreeGrafter"/>
</dbReference>
<feature type="compositionally biased region" description="Basic and acidic residues" evidence="1">
    <location>
        <begin position="870"/>
        <end position="882"/>
    </location>
</feature>
<dbReference type="Gene3D" id="2.60.210.10">
    <property type="entry name" value="Apoptosis, Tumor Necrosis Factor Receptor Associated Protein 2, Chain A"/>
    <property type="match status" value="1"/>
</dbReference>
<name>A0A1I7TFQ2_9PELO</name>
<dbReference type="STRING" id="1561998.A0A1I7TFQ2"/>
<feature type="compositionally biased region" description="Low complexity" evidence="1">
    <location>
        <begin position="47"/>
        <end position="90"/>
    </location>
</feature>
<feature type="compositionally biased region" description="Basic and acidic residues" evidence="1">
    <location>
        <begin position="477"/>
        <end position="501"/>
    </location>
</feature>
<feature type="compositionally biased region" description="Polar residues" evidence="1">
    <location>
        <begin position="1370"/>
        <end position="1384"/>
    </location>
</feature>
<feature type="region of interest" description="Disordered" evidence="1">
    <location>
        <begin position="1053"/>
        <end position="1111"/>
    </location>
</feature>
<feature type="compositionally biased region" description="Low complexity" evidence="1">
    <location>
        <begin position="461"/>
        <end position="471"/>
    </location>
</feature>
<dbReference type="PROSITE" id="PS50144">
    <property type="entry name" value="MATH"/>
    <property type="match status" value="1"/>
</dbReference>
<feature type="compositionally biased region" description="Low complexity" evidence="1">
    <location>
        <begin position="170"/>
        <end position="187"/>
    </location>
</feature>
<evidence type="ECO:0000313" key="4">
    <source>
        <dbReference type="WBParaSite" id="Csp11.Scaffold602.g5490.t1"/>
    </source>
</evidence>
<evidence type="ECO:0000259" key="2">
    <source>
        <dbReference type="PROSITE" id="PS50144"/>
    </source>
</evidence>
<accession>A0A1I7TFQ2</accession>
<feature type="compositionally biased region" description="Acidic residues" evidence="1">
    <location>
        <begin position="521"/>
        <end position="538"/>
    </location>
</feature>
<feature type="compositionally biased region" description="Basic and acidic residues" evidence="1">
    <location>
        <begin position="1083"/>
        <end position="1111"/>
    </location>
</feature>
<sequence length="1517" mass="168333">MDGQGEGGSKKKGRSTNICDVACQTDQSSSASIGYHPGLHQQPNQVSSSTTTTTASQNGGTSNHTNDTSSASASASSASGASSATSQTTAPPKIPEIANAFEKKLIVSGGPAGVKPNEIEAYFGEKKPPTGNNTTSQAPPGQTLPASQQSKTRAASTTGVVGEAKKQNPANTATSSTNAANGTAKNADGPSWNDESCKLRLVINRFSQLEETMCSPPKSIEGVSWKIMVMPKQHMVQKKQQKCMGFFLQCAPERAYSDQWSVHAVADMRMISYKPNVPHFARRTTHTYTSKENDWGYSCFMTWADIIDEGQGYIRDDTVVLEIAVKAEAPKNMMTHEDFLDKIEKWIVLADMQMKKGNIDLALEANQSAMKFCKGKDEVCYQRLETQRETFVNAKLFESIERIEKGPVVCTDTTHGKPTSLRQALTGAQKSLNGKMTAKGGKKTRAVVTVQHMKKKKPYDQNNTNQQRTNTGPTVKDLVEKRKNGKSEEAIKKEALRTKEEIDQDDQTESDESPDEKALGSDEEEEIEFDDEEYEGMNEGEYGSQNDGSSTLDMFASGNEDNDNYNNWEEDSTRSDADRADQVIKKLKLYRSKEEQEKAILFQGREDDIVYIDRQVQTDFEEMIRNAVLDETQRAMYEERLLAETVLCKFQDQDAGRETVYTDSYYTRTGINAGPEDAVETVFGGESVEGEDTFSTDVLDSLPANSIASNPGTDREDVCQLYQAEKMIKRWLDIEGALSGNVDPEGVLARLSDEDRRDLLEEINFKLNPLIVALDHEFRETVSVANNCLDTARLSLFSSQRMVVDCDKVREVFEDKLTAGFPEPPKEQKKQQEQPSGKKNANNSNASSGTKSSSTGRPTVIAKRSMKHSTHLDGEDESRGRISDFMRNVESANVQGDDAIYRMRDALEGFKDLYRKLHPMMTTINTNNDRVTRIFTRLCDENGLVAENVKKIMAENASSQNGLMEELKKTRESLNVCLEEKKVKEKIFAVSLAKASEDADKLSKALKEIKELKNLLKKAESKATKEENRAQGLQSQLNDIEEKAKVARKELDTLKKKTTDERAKTKKEKDRDSQTIRQQSNEINDREAERDKARKELEEANRQKEKFEKDKKAVAGQLASMTERARAAEVAVMESKWNVASEELKKRREAVQNGFTETETLANRVRQVSDRDMMRKSLSEWKAALDKIDAQTKSVKAEYDHATELIKNGVKTLSQTLDIKIPAVDTLPNLVKPPPVQVVAPSVIPAPIMPPTPAAGVIGQQRTPIGGGRQGPSGTVETPTSTPTRARVQRVPSPVSLKNPTRSDDAPSSLWSWNTIGNLGDLRPSSRSEQSFNSSMDSLQRDIWAANGNSTLGSDFLRLFQSNTISNGLMSGAGTPTSASPFLRSQSSQPSQQQQPSVNMNNYQQSQLQQHQQHHQNTQRMQQQQQTRAYGDMWNAQSMQPNSGSQDYGNQAARMMAAAHNGGGDLSNGQVPPGYSPWHNPPSQQQQLRGPTPQQQQQQAAGHHNMFQSHSFFDNGM</sequence>
<feature type="compositionally biased region" description="Polar residues" evidence="1">
    <location>
        <begin position="1272"/>
        <end position="1284"/>
    </location>
</feature>
<evidence type="ECO:0000256" key="1">
    <source>
        <dbReference type="SAM" id="MobiDB-lite"/>
    </source>
</evidence>
<feature type="compositionally biased region" description="Low complexity" evidence="1">
    <location>
        <begin position="1484"/>
        <end position="1499"/>
    </location>
</feature>
<feature type="region of interest" description="Disordered" evidence="1">
    <location>
        <begin position="1370"/>
        <end position="1429"/>
    </location>
</feature>
<dbReference type="PANTHER" id="PTHR18898:SF2">
    <property type="entry name" value="NUCLEOPROTEIN TPR"/>
    <property type="match status" value="1"/>
</dbReference>
<dbReference type="WBParaSite" id="Csp11.Scaffold602.g5490.t1">
    <property type="protein sequence ID" value="Csp11.Scaffold602.g5490.t1"/>
    <property type="gene ID" value="Csp11.Scaffold602.g5490"/>
</dbReference>
<dbReference type="InterPro" id="IPR008974">
    <property type="entry name" value="TRAF-like"/>
</dbReference>
<feature type="region of interest" description="Disordered" evidence="1">
    <location>
        <begin position="818"/>
        <end position="882"/>
    </location>
</feature>
<dbReference type="SMART" id="SM00061">
    <property type="entry name" value="MATH"/>
    <property type="match status" value="1"/>
</dbReference>
<dbReference type="InterPro" id="IPR002083">
    <property type="entry name" value="MATH/TRAF_dom"/>
</dbReference>
<dbReference type="SUPFAM" id="SSF49599">
    <property type="entry name" value="TRAF domain-like"/>
    <property type="match status" value="1"/>
</dbReference>
<dbReference type="Pfam" id="PF22486">
    <property type="entry name" value="MATH_2"/>
    <property type="match status" value="1"/>
</dbReference>
<evidence type="ECO:0000313" key="3">
    <source>
        <dbReference type="Proteomes" id="UP000095282"/>
    </source>
</evidence>
<feature type="compositionally biased region" description="Low complexity" evidence="1">
    <location>
        <begin position="833"/>
        <end position="856"/>
    </location>
</feature>
<reference evidence="4" key="1">
    <citation type="submission" date="2016-11" db="UniProtKB">
        <authorList>
            <consortium name="WormBaseParasite"/>
        </authorList>
    </citation>
    <scope>IDENTIFICATION</scope>
</reference>
<feature type="region of interest" description="Disordered" evidence="1">
    <location>
        <begin position="1263"/>
        <end position="1284"/>
    </location>
</feature>
<feature type="region of interest" description="Disordered" evidence="1">
    <location>
        <begin position="123"/>
        <end position="191"/>
    </location>
</feature>
<dbReference type="GO" id="GO:0005643">
    <property type="term" value="C:nuclear pore"/>
    <property type="evidence" value="ECO:0007669"/>
    <property type="project" value="TreeGrafter"/>
</dbReference>